<dbReference type="InterPro" id="IPR052806">
    <property type="entry name" value="Fasciclin-like_AGP"/>
</dbReference>
<sequence length="365" mass="39920">MAPRCSCWFPVYFLVSVTLGVIAISSAVHSSSKNSSQEVTPPIPNDVSLNASEALRRAGFTVIADLLHHKPPFFHPPNNSTIFAIKDSAITDNSSLPPWLLKNLLLYHTATSIYTMQDLLNNTTLGSCLPTLFRQKKLSVTKIDPNLRTIEINRVLISNPDIYLDSQLAVHGVLSPFASVRRQDPQSWGLDDAQPPTCRVNMNTRRNPPPAQASNGYSSSSNNQSAIEWNRIVQLLGSKGYSSFSIALHSVLEGISKDSVGLTSATIFAPPDMALLGYPSTLLDRAVRLHILPKRLTYQELTLLPVRSLLRTLMPDDELEIDGVLGFLPGVVISGVEIVAPDMLTSDGFVVHGISRPFKMPELTA</sequence>
<dbReference type="OrthoDB" id="1525874at2759"/>
<evidence type="ECO:0000259" key="4">
    <source>
        <dbReference type="PROSITE" id="PS50213"/>
    </source>
</evidence>
<keyword evidence="6" id="KW-1185">Reference proteome</keyword>
<proteinExistence type="inferred from homology"/>
<organism evidence="5 6">
    <name type="scientific">Arachis hypogaea</name>
    <name type="common">Peanut</name>
    <dbReference type="NCBI Taxonomy" id="3818"/>
    <lineage>
        <taxon>Eukaryota</taxon>
        <taxon>Viridiplantae</taxon>
        <taxon>Streptophyta</taxon>
        <taxon>Embryophyta</taxon>
        <taxon>Tracheophyta</taxon>
        <taxon>Spermatophyta</taxon>
        <taxon>Magnoliopsida</taxon>
        <taxon>eudicotyledons</taxon>
        <taxon>Gunneridae</taxon>
        <taxon>Pentapetalae</taxon>
        <taxon>rosids</taxon>
        <taxon>fabids</taxon>
        <taxon>Fabales</taxon>
        <taxon>Fabaceae</taxon>
        <taxon>Papilionoideae</taxon>
        <taxon>50 kb inversion clade</taxon>
        <taxon>dalbergioids sensu lato</taxon>
        <taxon>Dalbergieae</taxon>
        <taxon>Pterocarpus clade</taxon>
        <taxon>Arachis</taxon>
    </lineage>
</organism>
<comment type="caution">
    <text evidence="5">The sequence shown here is derived from an EMBL/GenBank/DDBJ whole genome shotgun (WGS) entry which is preliminary data.</text>
</comment>
<evidence type="ECO:0000256" key="3">
    <source>
        <dbReference type="SAM" id="Phobius"/>
    </source>
</evidence>
<gene>
    <name evidence="5" type="ORF">Ahy_A08g039684</name>
</gene>
<feature type="compositionally biased region" description="Low complexity" evidence="2">
    <location>
        <begin position="212"/>
        <end position="222"/>
    </location>
</feature>
<evidence type="ECO:0000313" key="5">
    <source>
        <dbReference type="EMBL" id="RYR43257.1"/>
    </source>
</evidence>
<accession>A0A445BX10</accession>
<dbReference type="PANTHER" id="PTHR33985:SF19">
    <property type="entry name" value="FASCICLIN-LIKE ARABINOGALACTAN PROTEIN 21"/>
    <property type="match status" value="1"/>
</dbReference>
<comment type="similarity">
    <text evidence="1">Belongs to the fasciclin-like AGP family.</text>
</comment>
<feature type="transmembrane region" description="Helical" evidence="3">
    <location>
        <begin position="7"/>
        <end position="28"/>
    </location>
</feature>
<reference evidence="5 6" key="1">
    <citation type="submission" date="2019-01" db="EMBL/GenBank/DDBJ databases">
        <title>Sequencing of cultivated peanut Arachis hypogaea provides insights into genome evolution and oil improvement.</title>
        <authorList>
            <person name="Chen X."/>
        </authorList>
    </citation>
    <scope>NUCLEOTIDE SEQUENCE [LARGE SCALE GENOMIC DNA]</scope>
    <source>
        <strain evidence="6">cv. Fuhuasheng</strain>
        <tissue evidence="5">Leaves</tissue>
    </source>
</reference>
<dbReference type="Proteomes" id="UP000289738">
    <property type="component" value="Chromosome A08"/>
</dbReference>
<protein>
    <recommendedName>
        <fullName evidence="4">FAS1 domain-containing protein</fullName>
    </recommendedName>
</protein>
<dbReference type="EMBL" id="SDMP01000008">
    <property type="protein sequence ID" value="RYR43257.1"/>
    <property type="molecule type" value="Genomic_DNA"/>
</dbReference>
<name>A0A445BX10_ARAHY</name>
<keyword evidence="3" id="KW-0472">Membrane</keyword>
<dbReference type="SMART" id="SM00554">
    <property type="entry name" value="FAS1"/>
    <property type="match status" value="2"/>
</dbReference>
<keyword evidence="3" id="KW-0812">Transmembrane</keyword>
<dbReference type="InterPro" id="IPR000782">
    <property type="entry name" value="FAS1_domain"/>
</dbReference>
<feature type="domain" description="FAS1" evidence="4">
    <location>
        <begin position="228"/>
        <end position="358"/>
    </location>
</feature>
<dbReference type="STRING" id="3818.A0A445BX10"/>
<dbReference type="AlphaFoldDB" id="A0A445BX10"/>
<dbReference type="PROSITE" id="PS50213">
    <property type="entry name" value="FAS1"/>
    <property type="match status" value="1"/>
</dbReference>
<feature type="region of interest" description="Disordered" evidence="2">
    <location>
        <begin position="203"/>
        <end position="222"/>
    </location>
</feature>
<evidence type="ECO:0000256" key="1">
    <source>
        <dbReference type="ARBA" id="ARBA00007843"/>
    </source>
</evidence>
<dbReference type="Gene3D" id="2.30.180.10">
    <property type="entry name" value="FAS1 domain"/>
    <property type="match status" value="2"/>
</dbReference>
<evidence type="ECO:0000256" key="2">
    <source>
        <dbReference type="SAM" id="MobiDB-lite"/>
    </source>
</evidence>
<dbReference type="PANTHER" id="PTHR33985">
    <property type="entry name" value="OS02G0491300 PROTEIN-RELATED"/>
    <property type="match status" value="1"/>
</dbReference>
<dbReference type="SUPFAM" id="SSF82153">
    <property type="entry name" value="FAS1 domain"/>
    <property type="match status" value="2"/>
</dbReference>
<keyword evidence="3" id="KW-1133">Transmembrane helix</keyword>
<dbReference type="Gramene" id="arahy.Tifrunner.gnm2.ann2.Ah08g209000.1">
    <property type="protein sequence ID" value="arahy.Tifrunner.gnm2.ann2.Ah08g209000.1-CDS-1"/>
    <property type="gene ID" value="arahy.Tifrunner.gnm2.ann2.Ah08g209000"/>
</dbReference>
<evidence type="ECO:0000313" key="6">
    <source>
        <dbReference type="Proteomes" id="UP000289738"/>
    </source>
</evidence>
<dbReference type="InterPro" id="IPR036378">
    <property type="entry name" value="FAS1_dom_sf"/>
</dbReference>